<feature type="non-terminal residue" evidence="2">
    <location>
        <position position="509"/>
    </location>
</feature>
<dbReference type="Proteomes" id="UP000194236">
    <property type="component" value="Unassembled WGS sequence"/>
</dbReference>
<gene>
    <name evidence="2" type="ORF">BLA29_004622</name>
</gene>
<evidence type="ECO:0000313" key="3">
    <source>
        <dbReference type="Proteomes" id="UP000194236"/>
    </source>
</evidence>
<reference evidence="2 3" key="1">
    <citation type="submission" date="2017-03" db="EMBL/GenBank/DDBJ databases">
        <title>Genome Survey of Euroglyphus maynei.</title>
        <authorList>
            <person name="Arlian L.G."/>
            <person name="Morgan M.S."/>
            <person name="Rider S.D."/>
        </authorList>
    </citation>
    <scope>NUCLEOTIDE SEQUENCE [LARGE SCALE GENOMIC DNA]</scope>
    <source>
        <strain evidence="2">Arlian Lab</strain>
        <tissue evidence="2">Whole body</tissue>
    </source>
</reference>
<keyword evidence="3" id="KW-1185">Reference proteome</keyword>
<protein>
    <submittedName>
        <fullName evidence="2">Uncharacterized protein</fullName>
    </submittedName>
</protein>
<organism evidence="2 3">
    <name type="scientific">Euroglyphus maynei</name>
    <name type="common">Mayne's house dust mite</name>
    <dbReference type="NCBI Taxonomy" id="6958"/>
    <lineage>
        <taxon>Eukaryota</taxon>
        <taxon>Metazoa</taxon>
        <taxon>Ecdysozoa</taxon>
        <taxon>Arthropoda</taxon>
        <taxon>Chelicerata</taxon>
        <taxon>Arachnida</taxon>
        <taxon>Acari</taxon>
        <taxon>Acariformes</taxon>
        <taxon>Sarcoptiformes</taxon>
        <taxon>Astigmata</taxon>
        <taxon>Psoroptidia</taxon>
        <taxon>Analgoidea</taxon>
        <taxon>Pyroglyphidae</taxon>
        <taxon>Pyroglyphinae</taxon>
        <taxon>Euroglyphus</taxon>
    </lineage>
</organism>
<feature type="region of interest" description="Disordered" evidence="1">
    <location>
        <begin position="389"/>
        <end position="509"/>
    </location>
</feature>
<name>A0A1Y3BTD0_EURMA</name>
<feature type="compositionally biased region" description="Polar residues" evidence="1">
    <location>
        <begin position="70"/>
        <end position="85"/>
    </location>
</feature>
<feature type="compositionally biased region" description="Low complexity" evidence="1">
    <location>
        <begin position="108"/>
        <end position="117"/>
    </location>
</feature>
<feature type="compositionally biased region" description="Basic and acidic residues" evidence="1">
    <location>
        <begin position="40"/>
        <end position="62"/>
    </location>
</feature>
<feature type="region of interest" description="Disordered" evidence="1">
    <location>
        <begin position="1"/>
        <end position="93"/>
    </location>
</feature>
<dbReference type="EMBL" id="MUJZ01001033">
    <property type="protein sequence ID" value="OTF84042.1"/>
    <property type="molecule type" value="Genomic_DNA"/>
</dbReference>
<evidence type="ECO:0000313" key="2">
    <source>
        <dbReference type="EMBL" id="OTF84042.1"/>
    </source>
</evidence>
<feature type="compositionally biased region" description="Low complexity" evidence="1">
    <location>
        <begin position="438"/>
        <end position="451"/>
    </location>
</feature>
<feature type="compositionally biased region" description="Acidic residues" evidence="1">
    <location>
        <begin position="13"/>
        <end position="35"/>
    </location>
</feature>
<evidence type="ECO:0000256" key="1">
    <source>
        <dbReference type="SAM" id="MobiDB-lite"/>
    </source>
</evidence>
<accession>A0A1Y3BTD0</accession>
<dbReference type="AlphaFoldDB" id="A0A1Y3BTD0"/>
<feature type="non-terminal residue" evidence="2">
    <location>
        <position position="1"/>
    </location>
</feature>
<dbReference type="OrthoDB" id="10682797at2759"/>
<feature type="compositionally biased region" description="Polar residues" evidence="1">
    <location>
        <begin position="1"/>
        <end position="12"/>
    </location>
</feature>
<feature type="region of interest" description="Disordered" evidence="1">
    <location>
        <begin position="108"/>
        <end position="133"/>
    </location>
</feature>
<proteinExistence type="predicted"/>
<feature type="compositionally biased region" description="Low complexity" evidence="1">
    <location>
        <begin position="389"/>
        <end position="417"/>
    </location>
</feature>
<feature type="compositionally biased region" description="Acidic residues" evidence="1">
    <location>
        <begin position="473"/>
        <end position="497"/>
    </location>
</feature>
<comment type="caution">
    <text evidence="2">The sequence shown here is derived from an EMBL/GenBank/DDBJ whole genome shotgun (WGS) entry which is preliminary data.</text>
</comment>
<feature type="region of interest" description="Disordered" evidence="1">
    <location>
        <begin position="242"/>
        <end position="261"/>
    </location>
</feature>
<feature type="compositionally biased region" description="Polar residues" evidence="1">
    <location>
        <begin position="418"/>
        <end position="437"/>
    </location>
</feature>
<feature type="compositionally biased region" description="Polar residues" evidence="1">
    <location>
        <begin position="118"/>
        <end position="131"/>
    </location>
</feature>
<sequence>SHSSIGSASDLQNSDDESDTSSSEEEVNESDDDGDSSSQDSKHLDGPLHNDNNDDNDNHNEPFKYGLVKNHQSPNHRVSSSSVLNSAKAKSGPGLNISRIQITHHSINSNQIQQSNNTDDGTSVSNSSLRSDSQKNIDSLDHLIGHVEGHRPLLEDDDEDEMATTKSLITIDDGIVGQPALVFDSENSSKYPVQSSTFTQQPVNVILTTHHQTISHPHPLRIHSDFETLPLSSNTLNNVIHHHHHQHSLDNSSEENDRRLDEEVERSLIPQVIFDQMNNKDLFGSIPFTDKELIVSNQTVQHQKETSTATALLDRNERLISNTTNRFENSFSDLPIINNTISPPSILIGNDNIDSVPKSTTDLFGAVPFETSTKSIKQQQGQIIKIPQLIQAPPPSSSSSLSITTPKTLPTSLSSATNPATTAKQKPTLSTSNVIQTSSSVASTGSSSKLSRNQLQRSNLKIKSKVAKKYEVDESDDEVDGLLDPNESEDLLLDGDDNVDRPLANEPPP</sequence>